<dbReference type="Pfam" id="PF10099">
    <property type="entry name" value="RskA_C"/>
    <property type="match status" value="1"/>
</dbReference>
<comment type="subcellular location">
    <subcellularLocation>
        <location evidence="2">Cell membrane</location>
    </subcellularLocation>
    <subcellularLocation>
        <location evidence="1">Membrane</location>
        <topology evidence="1">Single-pass membrane protein</topology>
    </subcellularLocation>
</comment>
<evidence type="ECO:0000313" key="11">
    <source>
        <dbReference type="EMBL" id="MEE7457780.1"/>
    </source>
</evidence>
<evidence type="ECO:0000256" key="7">
    <source>
        <dbReference type="ARBA" id="ARBA00029829"/>
    </source>
</evidence>
<sequence length="257" mass="26715">MSESGTPSFWHEDPDGAAGEYVLGTLPPDERAAFARALEREADLRRAVAAWEARLVPLAAAMPAVTPRPDLWAGIDAKIDAKIDTTSDSRPVAEAVPASAGADDGGDRIIRLGRRIGRWRMATGAATALAAGLALWIAVARPPSLDAPPQYLAVVDRGGALPALIVRVDLKAGVVQVRSLAAETPPDRSLELWYINAGSAPQSLGLVSAETASLPIPADLRPGTVSTTFAVTVEPPGGAPEGKPTGPAIYSGRLIRD</sequence>
<reference evidence="11 12" key="1">
    <citation type="journal article" date="2012" name="Genet. Mol. Biol.">
        <title>Analysis of 16S rRNA and mxaF genes revealing insights into Methylobacterium niche-specific plant association.</title>
        <authorList>
            <person name="Dourado M.N."/>
            <person name="Andreote F.D."/>
            <person name="Dini-Andreote F."/>
            <person name="Conti R."/>
            <person name="Araujo J.M."/>
            <person name="Araujo W.L."/>
        </authorList>
    </citation>
    <scope>NUCLEOTIDE SEQUENCE [LARGE SCALE GENOMIC DNA]</scope>
    <source>
        <strain evidence="11 12">SR1.6/4</strain>
    </source>
</reference>
<evidence type="ECO:0000256" key="4">
    <source>
        <dbReference type="ARBA" id="ARBA00022692"/>
    </source>
</evidence>
<dbReference type="PANTHER" id="PTHR37461:SF1">
    <property type="entry name" value="ANTI-SIGMA-K FACTOR RSKA"/>
    <property type="match status" value="1"/>
</dbReference>
<dbReference type="InterPro" id="IPR018764">
    <property type="entry name" value="RskA_C"/>
</dbReference>
<dbReference type="Gene3D" id="1.10.10.1320">
    <property type="entry name" value="Anti-sigma factor, zinc-finger domain"/>
    <property type="match status" value="1"/>
</dbReference>
<name>A0ABU7TB86_9HYPH</name>
<dbReference type="InterPro" id="IPR051474">
    <property type="entry name" value="Anti-sigma-K/W_factor"/>
</dbReference>
<evidence type="ECO:0000256" key="2">
    <source>
        <dbReference type="ARBA" id="ARBA00004236"/>
    </source>
</evidence>
<evidence type="ECO:0000259" key="10">
    <source>
        <dbReference type="Pfam" id="PF10099"/>
    </source>
</evidence>
<keyword evidence="6" id="KW-0472">Membrane</keyword>
<keyword evidence="12" id="KW-1185">Reference proteome</keyword>
<proteinExistence type="predicted"/>
<feature type="domain" description="Anti-sigma K factor RskA C-terminal" evidence="10">
    <location>
        <begin position="124"/>
        <end position="247"/>
    </location>
</feature>
<protein>
    <recommendedName>
        <fullName evidence="8">Regulator of SigK</fullName>
    </recommendedName>
    <alternativeName>
        <fullName evidence="7">Sigma-K anti-sigma factor RskA</fullName>
    </alternativeName>
</protein>
<accession>A0ABU7TB86</accession>
<dbReference type="PANTHER" id="PTHR37461">
    <property type="entry name" value="ANTI-SIGMA-K FACTOR RSKA"/>
    <property type="match status" value="1"/>
</dbReference>
<evidence type="ECO:0000256" key="5">
    <source>
        <dbReference type="ARBA" id="ARBA00022989"/>
    </source>
</evidence>
<evidence type="ECO:0000256" key="6">
    <source>
        <dbReference type="ARBA" id="ARBA00023136"/>
    </source>
</evidence>
<evidence type="ECO:0000256" key="8">
    <source>
        <dbReference type="ARBA" id="ARBA00030803"/>
    </source>
</evidence>
<evidence type="ECO:0000256" key="1">
    <source>
        <dbReference type="ARBA" id="ARBA00004167"/>
    </source>
</evidence>
<evidence type="ECO:0000256" key="9">
    <source>
        <dbReference type="SAM" id="MobiDB-lite"/>
    </source>
</evidence>
<keyword evidence="3" id="KW-1003">Cell membrane</keyword>
<evidence type="ECO:0000256" key="3">
    <source>
        <dbReference type="ARBA" id="ARBA00022475"/>
    </source>
</evidence>
<dbReference type="EMBL" id="MLBY01000004">
    <property type="protein sequence ID" value="MEE7457780.1"/>
    <property type="molecule type" value="Genomic_DNA"/>
</dbReference>
<keyword evidence="4" id="KW-0812">Transmembrane</keyword>
<dbReference type="Proteomes" id="UP001349262">
    <property type="component" value="Unassembled WGS sequence"/>
</dbReference>
<dbReference type="InterPro" id="IPR041916">
    <property type="entry name" value="Anti_sigma_zinc_sf"/>
</dbReference>
<gene>
    <name evidence="11" type="ORF">MRSR164_13640</name>
</gene>
<organism evidence="11 12">
    <name type="scientific">Methylobacterium radiotolerans</name>
    <dbReference type="NCBI Taxonomy" id="31998"/>
    <lineage>
        <taxon>Bacteria</taxon>
        <taxon>Pseudomonadati</taxon>
        <taxon>Pseudomonadota</taxon>
        <taxon>Alphaproteobacteria</taxon>
        <taxon>Hyphomicrobiales</taxon>
        <taxon>Methylobacteriaceae</taxon>
        <taxon>Methylobacterium</taxon>
    </lineage>
</organism>
<feature type="region of interest" description="Disordered" evidence="9">
    <location>
        <begin position="1"/>
        <end position="20"/>
    </location>
</feature>
<evidence type="ECO:0000313" key="12">
    <source>
        <dbReference type="Proteomes" id="UP001349262"/>
    </source>
</evidence>
<keyword evidence="5" id="KW-1133">Transmembrane helix</keyword>
<comment type="caution">
    <text evidence="11">The sequence shown here is derived from an EMBL/GenBank/DDBJ whole genome shotgun (WGS) entry which is preliminary data.</text>
</comment>